<dbReference type="InterPro" id="IPR006145">
    <property type="entry name" value="PsdUridine_synth_RsuA/RluA"/>
</dbReference>
<dbReference type="PANTHER" id="PTHR47683">
    <property type="entry name" value="PSEUDOURIDINE SYNTHASE FAMILY PROTEIN-RELATED"/>
    <property type="match status" value="1"/>
</dbReference>
<evidence type="ECO:0000256" key="2">
    <source>
        <dbReference type="ARBA" id="ARBA00036390"/>
    </source>
</evidence>
<keyword evidence="12" id="KW-1185">Reference proteome</keyword>
<evidence type="ECO:0000256" key="3">
    <source>
        <dbReference type="ARBA" id="ARBA00036535"/>
    </source>
</evidence>
<evidence type="ECO:0000256" key="5">
    <source>
        <dbReference type="ARBA" id="ARBA00039989"/>
    </source>
</evidence>
<dbReference type="Gene3D" id="3.30.70.580">
    <property type="entry name" value="Pseudouridine synthase I, catalytic domain, N-terminal subdomain"/>
    <property type="match status" value="1"/>
</dbReference>
<dbReference type="SUPFAM" id="SSF55174">
    <property type="entry name" value="Alpha-L RNA-binding motif"/>
    <property type="match status" value="1"/>
</dbReference>
<dbReference type="InterPro" id="IPR020094">
    <property type="entry name" value="TruA/RsuA/RluB/E/F_N"/>
</dbReference>
<dbReference type="Pfam" id="PF01479">
    <property type="entry name" value="S4"/>
    <property type="match status" value="1"/>
</dbReference>
<sequence>MTDTLVRISKLLASRGVCSRREADHYLEQGLVEVDGHRAVLGERAAPDARITLAPTARARQERRVTILLNKPLGYVSGQPEKGYQSAHVLLTGDSYAGPAPLPRVPSGLAVAGRLDIDSQGLLVLTEDGRIARLLIGDHVIEKEYHVRVDAPIQDATLATLRGPFMLDDRPLRPIRVERLGPDALIMILTEGRKRQIRRMLHEVGHEVRALKRVRIGRVRLGGLKPGQWRMLAPGERF</sequence>
<dbReference type="PROSITE" id="PS50889">
    <property type="entry name" value="S4"/>
    <property type="match status" value="1"/>
</dbReference>
<evidence type="ECO:0000256" key="6">
    <source>
        <dbReference type="ARBA" id="ARBA00041420"/>
    </source>
</evidence>
<accession>A0A1C2G2J1</accession>
<dbReference type="InterPro" id="IPR050343">
    <property type="entry name" value="RsuA_PseudoU_synthase"/>
</dbReference>
<dbReference type="AlphaFoldDB" id="A0A1C2G2J1"/>
<dbReference type="EC" id="5.4.99.21" evidence="4"/>
<dbReference type="STRING" id="163359.A9R16_10595"/>
<dbReference type="OrthoDB" id="9807213at2"/>
<comment type="caution">
    <text evidence="11">The sequence shown here is derived from an EMBL/GenBank/DDBJ whole genome shotgun (WGS) entry which is preliminary data.</text>
</comment>
<dbReference type="EMBL" id="PSYR01000002">
    <property type="protein sequence ID" value="RCN56031.1"/>
    <property type="molecule type" value="Genomic_DNA"/>
</dbReference>
<protein>
    <recommendedName>
        <fullName evidence="5">Dual-specificity RNA pseudouridine synthase RluF</fullName>
        <ecNumber evidence="4">5.4.99.21</ecNumber>
    </recommendedName>
    <alternativeName>
        <fullName evidence="7">23S rRNA pseudouridine(2604) synthase</fullName>
    </alternativeName>
    <alternativeName>
        <fullName evidence="9">Ribosomal large subunit pseudouridine synthase F</fullName>
    </alternativeName>
    <alternativeName>
        <fullName evidence="8">rRNA pseudouridylate synthase F</fullName>
    </alternativeName>
    <alternativeName>
        <fullName evidence="10">rRNA-uridine isomerase F</fullName>
    </alternativeName>
    <alternativeName>
        <fullName evidence="6">tRNA(Tyr) pseudouridine(35) synthase</fullName>
    </alternativeName>
</protein>
<dbReference type="Gene3D" id="3.10.290.10">
    <property type="entry name" value="RNA-binding S4 domain"/>
    <property type="match status" value="1"/>
</dbReference>
<dbReference type="InterPro" id="IPR000748">
    <property type="entry name" value="PsdUridine_synth_RsuA/RluB/E/F"/>
</dbReference>
<keyword evidence="1" id="KW-0413">Isomerase</keyword>
<dbReference type="Gene3D" id="3.30.70.1560">
    <property type="entry name" value="Alpha-L RNA-binding motif"/>
    <property type="match status" value="1"/>
</dbReference>
<organism evidence="11 12">
    <name type="scientific">Acidiferrobacter thiooxydans</name>
    <dbReference type="NCBI Taxonomy" id="163359"/>
    <lineage>
        <taxon>Bacteria</taxon>
        <taxon>Pseudomonadati</taxon>
        <taxon>Pseudomonadota</taxon>
        <taxon>Gammaproteobacteria</taxon>
        <taxon>Acidiferrobacterales</taxon>
        <taxon>Acidiferrobacteraceae</taxon>
        <taxon>Acidiferrobacter</taxon>
    </lineage>
</organism>
<comment type="catalytic activity">
    <reaction evidence="2">
        <text>uridine(35) in tRNA(Tyr) = pseudouridine(35) in tRNA(Tyr)</text>
        <dbReference type="Rhea" id="RHEA:60556"/>
        <dbReference type="Rhea" id="RHEA-COMP:15607"/>
        <dbReference type="Rhea" id="RHEA-COMP:15608"/>
        <dbReference type="ChEBI" id="CHEBI:65314"/>
        <dbReference type="ChEBI" id="CHEBI:65315"/>
    </reaction>
</comment>
<evidence type="ECO:0000313" key="12">
    <source>
        <dbReference type="Proteomes" id="UP000253250"/>
    </source>
</evidence>
<name>A0A1C2G2J1_9GAMM</name>
<dbReference type="CDD" id="cd00165">
    <property type="entry name" value="S4"/>
    <property type="match status" value="1"/>
</dbReference>
<evidence type="ECO:0000256" key="1">
    <source>
        <dbReference type="ARBA" id="ARBA00023235"/>
    </source>
</evidence>
<evidence type="ECO:0000256" key="8">
    <source>
        <dbReference type="ARBA" id="ARBA00042843"/>
    </source>
</evidence>
<dbReference type="GO" id="GO:0000455">
    <property type="term" value="P:enzyme-directed rRNA pseudouridine synthesis"/>
    <property type="evidence" value="ECO:0007669"/>
    <property type="project" value="UniProtKB-ARBA"/>
</dbReference>
<evidence type="ECO:0000256" key="9">
    <source>
        <dbReference type="ARBA" id="ARBA00042890"/>
    </source>
</evidence>
<evidence type="ECO:0000313" key="11">
    <source>
        <dbReference type="EMBL" id="RCN56031.1"/>
    </source>
</evidence>
<dbReference type="Pfam" id="PF00849">
    <property type="entry name" value="PseudoU_synth_2"/>
    <property type="match status" value="1"/>
</dbReference>
<dbReference type="PANTHER" id="PTHR47683:SF2">
    <property type="entry name" value="RNA-BINDING S4 DOMAIN-CONTAINING PROTEIN"/>
    <property type="match status" value="1"/>
</dbReference>
<dbReference type="RefSeq" id="WP_065969890.1">
    <property type="nucleotide sequence ID" value="NZ_CP080624.1"/>
</dbReference>
<evidence type="ECO:0000256" key="7">
    <source>
        <dbReference type="ARBA" id="ARBA00041697"/>
    </source>
</evidence>
<dbReference type="InterPro" id="IPR002942">
    <property type="entry name" value="S4_RNA-bd"/>
</dbReference>
<comment type="catalytic activity">
    <reaction evidence="3">
        <text>uridine(2604) in 23S rRNA = pseudouridine(2604) in 23S rRNA</text>
        <dbReference type="Rhea" id="RHEA:38875"/>
        <dbReference type="Rhea" id="RHEA-COMP:10093"/>
        <dbReference type="Rhea" id="RHEA-COMP:10094"/>
        <dbReference type="ChEBI" id="CHEBI:65314"/>
        <dbReference type="ChEBI" id="CHEBI:65315"/>
        <dbReference type="EC" id="5.4.99.21"/>
    </reaction>
</comment>
<gene>
    <name evidence="11" type="ORF">C4900_09100</name>
</gene>
<proteinExistence type="predicted"/>
<evidence type="ECO:0000256" key="10">
    <source>
        <dbReference type="ARBA" id="ARBA00043147"/>
    </source>
</evidence>
<dbReference type="Proteomes" id="UP000253250">
    <property type="component" value="Unassembled WGS sequence"/>
</dbReference>
<dbReference type="InterPro" id="IPR042092">
    <property type="entry name" value="PsdUridine_s_RsuA/RluB/E/F_cat"/>
</dbReference>
<dbReference type="SMART" id="SM00363">
    <property type="entry name" value="S4"/>
    <property type="match status" value="1"/>
</dbReference>
<dbReference type="SUPFAM" id="SSF55120">
    <property type="entry name" value="Pseudouridine synthase"/>
    <property type="match status" value="1"/>
</dbReference>
<evidence type="ECO:0000256" key="4">
    <source>
        <dbReference type="ARBA" id="ARBA00038922"/>
    </source>
</evidence>
<reference evidence="11 12" key="1">
    <citation type="submission" date="2018-02" db="EMBL/GenBank/DDBJ databases">
        <title>Insights into the biology of acidophilic members of the Acidiferrobacteraceae family derived from comparative genomic analyses.</title>
        <authorList>
            <person name="Issotta F."/>
            <person name="Thyssen C."/>
            <person name="Mena C."/>
            <person name="Moya A."/>
            <person name="Bellenberg S."/>
            <person name="Sproer C."/>
            <person name="Covarrubias P.C."/>
            <person name="Sand W."/>
            <person name="Quatrini R."/>
            <person name="Vera M."/>
        </authorList>
    </citation>
    <scope>NUCLEOTIDE SEQUENCE [LARGE SCALE GENOMIC DNA]</scope>
    <source>
        <strain evidence="12">m-1</strain>
    </source>
</reference>
<dbReference type="NCBIfam" id="TIGR00093">
    <property type="entry name" value="pseudouridine synthase"/>
    <property type="match status" value="1"/>
</dbReference>
<dbReference type="InterPro" id="IPR020103">
    <property type="entry name" value="PsdUridine_synth_cat_dom_sf"/>
</dbReference>
<dbReference type="InterPro" id="IPR036986">
    <property type="entry name" value="S4_RNA-bd_sf"/>
</dbReference>
<dbReference type="GO" id="GO:0003723">
    <property type="term" value="F:RNA binding"/>
    <property type="evidence" value="ECO:0007669"/>
    <property type="project" value="InterPro"/>
</dbReference>
<dbReference type="GO" id="GO:0160138">
    <property type="term" value="F:23S rRNA pseudouridine(2604) synthase activity"/>
    <property type="evidence" value="ECO:0007669"/>
    <property type="project" value="UniProtKB-EC"/>
</dbReference>